<sequence>MITSSLLVGERPFNASWWLTTWLKPFSVLFTSHSPDLLKLSDLTPVAHSSLLALGYEAAEADFIWETLQHDLGASHANQLVLIQQEQATHG</sequence>
<protein>
    <submittedName>
        <fullName evidence="1">Uncharacterized protein</fullName>
    </submittedName>
</protein>
<keyword evidence="2" id="KW-1185">Reference proteome</keyword>
<dbReference type="RefSeq" id="WP_078923173.1">
    <property type="nucleotide sequence ID" value="NZ_FUYB01000014.1"/>
</dbReference>
<dbReference type="AlphaFoldDB" id="A0A1T4XAF0"/>
<accession>A0A1T4XAF0</accession>
<reference evidence="1 2" key="1">
    <citation type="submission" date="2017-02" db="EMBL/GenBank/DDBJ databases">
        <authorList>
            <person name="Peterson S.W."/>
        </authorList>
    </citation>
    <scope>NUCLEOTIDE SEQUENCE [LARGE SCALE GENOMIC DNA]</scope>
    <source>
        <strain evidence="1 2">ATCC 49788</strain>
    </source>
</reference>
<dbReference type="Proteomes" id="UP000190460">
    <property type="component" value="Unassembled WGS sequence"/>
</dbReference>
<organism evidence="1 2">
    <name type="scientific">Thiothrix eikelboomii</name>
    <dbReference type="NCBI Taxonomy" id="92487"/>
    <lineage>
        <taxon>Bacteria</taxon>
        <taxon>Pseudomonadati</taxon>
        <taxon>Pseudomonadota</taxon>
        <taxon>Gammaproteobacteria</taxon>
        <taxon>Thiotrichales</taxon>
        <taxon>Thiotrichaceae</taxon>
        <taxon>Thiothrix</taxon>
    </lineage>
</organism>
<proteinExistence type="predicted"/>
<evidence type="ECO:0000313" key="1">
    <source>
        <dbReference type="EMBL" id="SKA86533.1"/>
    </source>
</evidence>
<dbReference type="STRING" id="92487.SAMN02745130_02726"/>
<gene>
    <name evidence="1" type="ORF">SAMN02745130_02726</name>
</gene>
<name>A0A1T4XAF0_9GAMM</name>
<dbReference type="EMBL" id="FUYB01000014">
    <property type="protein sequence ID" value="SKA86533.1"/>
    <property type="molecule type" value="Genomic_DNA"/>
</dbReference>
<evidence type="ECO:0000313" key="2">
    <source>
        <dbReference type="Proteomes" id="UP000190460"/>
    </source>
</evidence>